<name>A0ABU9G3R2_9GAMM</name>
<dbReference type="SUPFAM" id="SSF55729">
    <property type="entry name" value="Acyl-CoA N-acyltransferases (Nat)"/>
    <property type="match status" value="1"/>
</dbReference>
<dbReference type="RefSeq" id="WP_341566235.1">
    <property type="nucleotide sequence ID" value="NZ_JBAKAR010000001.1"/>
</dbReference>
<evidence type="ECO:0000313" key="3">
    <source>
        <dbReference type="Proteomes" id="UP001379949"/>
    </source>
</evidence>
<evidence type="ECO:0000259" key="1">
    <source>
        <dbReference type="PROSITE" id="PS51186"/>
    </source>
</evidence>
<accession>A0ABU9G3R2</accession>
<dbReference type="Gene3D" id="3.40.630.30">
    <property type="match status" value="1"/>
</dbReference>
<reference evidence="2 3" key="1">
    <citation type="submission" date="2024-02" db="EMBL/GenBank/DDBJ databases">
        <title>Bacteria isolated from the canopy kelp, Nereocystis luetkeana.</title>
        <authorList>
            <person name="Pfister C.A."/>
            <person name="Younker I.T."/>
            <person name="Light S.H."/>
        </authorList>
    </citation>
    <scope>NUCLEOTIDE SEQUENCE [LARGE SCALE GENOMIC DNA]</scope>
    <source>
        <strain evidence="2 3">TI.4.07</strain>
    </source>
</reference>
<protein>
    <submittedName>
        <fullName evidence="2">GNAT family N-acetyltransferase</fullName>
    </submittedName>
</protein>
<dbReference type="Proteomes" id="UP001379949">
    <property type="component" value="Unassembled WGS sequence"/>
</dbReference>
<dbReference type="PANTHER" id="PTHR43328:SF1">
    <property type="entry name" value="N-ACETYLTRANSFERASE DOMAIN-CONTAINING PROTEIN"/>
    <property type="match status" value="1"/>
</dbReference>
<feature type="domain" description="N-acetyltransferase" evidence="1">
    <location>
        <begin position="5"/>
        <end position="147"/>
    </location>
</feature>
<keyword evidence="3" id="KW-1185">Reference proteome</keyword>
<dbReference type="PROSITE" id="PS51186">
    <property type="entry name" value="GNAT"/>
    <property type="match status" value="1"/>
</dbReference>
<proteinExistence type="predicted"/>
<comment type="caution">
    <text evidence="2">The sequence shown here is derived from an EMBL/GenBank/DDBJ whole genome shotgun (WGS) entry which is preliminary data.</text>
</comment>
<dbReference type="Pfam" id="PF13302">
    <property type="entry name" value="Acetyltransf_3"/>
    <property type="match status" value="1"/>
</dbReference>
<dbReference type="CDD" id="cd04301">
    <property type="entry name" value="NAT_SF"/>
    <property type="match status" value="1"/>
</dbReference>
<evidence type="ECO:0000313" key="2">
    <source>
        <dbReference type="EMBL" id="MEL0612062.1"/>
    </source>
</evidence>
<dbReference type="InterPro" id="IPR016181">
    <property type="entry name" value="Acyl_CoA_acyltransferase"/>
</dbReference>
<gene>
    <name evidence="2" type="ORF">V6242_02810</name>
</gene>
<sequence>MNTELHFRPANMNDADCLLLWRNDRATREASLYTGRVEVADHLKWLRSALNSDQKRLYIAEVNHRPVGTIRTDNEEDGLILSWTVAPKSRGKGIAQKMLKRFVEECDETLFAQIKVANIASQKVAERAGFTLQDVKEGVLFYQRSAD</sequence>
<dbReference type="InterPro" id="IPR000182">
    <property type="entry name" value="GNAT_dom"/>
</dbReference>
<dbReference type="EMBL" id="JBAKAR010000001">
    <property type="protein sequence ID" value="MEL0612062.1"/>
    <property type="molecule type" value="Genomic_DNA"/>
</dbReference>
<dbReference type="PANTHER" id="PTHR43328">
    <property type="entry name" value="ACETYLTRANSFERASE-RELATED"/>
    <property type="match status" value="1"/>
</dbReference>
<organism evidence="2 3">
    <name type="scientific">Marinomonas arenicola</name>
    <dbReference type="NCBI Taxonomy" id="569601"/>
    <lineage>
        <taxon>Bacteria</taxon>
        <taxon>Pseudomonadati</taxon>
        <taxon>Pseudomonadota</taxon>
        <taxon>Gammaproteobacteria</taxon>
        <taxon>Oceanospirillales</taxon>
        <taxon>Oceanospirillaceae</taxon>
        <taxon>Marinomonas</taxon>
    </lineage>
</organism>